<evidence type="ECO:0000313" key="1">
    <source>
        <dbReference type="EMBL" id="GLC24912.1"/>
    </source>
</evidence>
<proteinExistence type="predicted"/>
<keyword evidence="2" id="KW-1185">Reference proteome</keyword>
<dbReference type="Proteomes" id="UP001161325">
    <property type="component" value="Unassembled WGS sequence"/>
</dbReference>
<accession>A0AA37V292</accession>
<protein>
    <submittedName>
        <fullName evidence="1">Uncharacterized protein</fullName>
    </submittedName>
</protein>
<dbReference type="PANTHER" id="PTHR30634:SF14">
    <property type="match status" value="1"/>
</dbReference>
<dbReference type="InterPro" id="IPR043737">
    <property type="entry name" value="DUF5682"/>
</dbReference>
<reference evidence="1" key="1">
    <citation type="submission" date="2022-08" db="EMBL/GenBank/DDBJ databases">
        <title>Draft genome sequencing of Roseisolibacter agri AW1220.</title>
        <authorList>
            <person name="Tobiishi Y."/>
            <person name="Tonouchi A."/>
        </authorList>
    </citation>
    <scope>NUCLEOTIDE SEQUENCE</scope>
    <source>
        <strain evidence="1">AW1220</strain>
    </source>
</reference>
<sequence length="754" mass="79838">MSTRVPADVRVFGIRHHGPGSARSLDAALGAFAPDVVLVEGPPEGDAVLALAAHPDMRPPVALLVYAADEPRQAGYWPFAVFSPEWIAVRHALARAVPVRFIDLPAAHQLALDAEHEVAHDAQVEPTVDPVRRDPLGALARAAGYADGERWWEHLVEERRDHAGVFDAVADAMTALRAATDGDDDRDATGPRARVEALREAWMRQGIRQATREGHARIAVVCGAWHVPALAAPLPPASADAALLRGLPKLKVQATWIPWTAARLARESGYGAGVASPGWYAHLWTHGAGADAATAWMTDAARLLRDEGLAASSAQVIDAVRLATTLGALRGRPVPGLTELTEAAESALVGGDATPMALVRDRLIVGTAIGAVPADAPSVPLQAALAREQKRLRLPPEALDRVLELDLRTPLDRDRSVLLHRLLVLDVPWGASERSAGKGTFKEAWKLSWRPELALAVIEAARWGNTVPDAAAARGAELAERAEDLPALARLLGRLLLADVPAATARALARLDALAAMASDVAVLADAIPSLARTLRYGDVRGTDRDVLGHVVAGLVARLAAGMPAAVASLDDDAARGWYDRLVAVDDAIVRLGDEALITLWREALARVLALPAVHGLVAGRACRLLVDAGAMTSEDTERRWATAIARGTDPAHVAAFIEGFLRDAGTLLVHDATLWPLLDAWLAALPEDDFSAALPLLRRTFATFAAPERRKLGERAVAPASRAHAASADAVPFDAARAAATLPTLALLLGVET</sequence>
<name>A0AA37V292_9BACT</name>
<dbReference type="PANTHER" id="PTHR30634">
    <property type="entry name" value="OUTER MEMBRANE LOLAB LIPOPROTEIN INSERTION APPARATUS"/>
    <property type="match status" value="1"/>
</dbReference>
<dbReference type="Pfam" id="PF18934">
    <property type="entry name" value="DUF5682"/>
    <property type="match status" value="1"/>
</dbReference>
<gene>
    <name evidence="1" type="ORF">rosag_14250</name>
</gene>
<dbReference type="AlphaFoldDB" id="A0AA37V292"/>
<comment type="caution">
    <text evidence="1">The sequence shown here is derived from an EMBL/GenBank/DDBJ whole genome shotgun (WGS) entry which is preliminary data.</text>
</comment>
<dbReference type="EMBL" id="BRXS01000002">
    <property type="protein sequence ID" value="GLC24912.1"/>
    <property type="molecule type" value="Genomic_DNA"/>
</dbReference>
<organism evidence="1 2">
    <name type="scientific">Roseisolibacter agri</name>
    <dbReference type="NCBI Taxonomy" id="2014610"/>
    <lineage>
        <taxon>Bacteria</taxon>
        <taxon>Pseudomonadati</taxon>
        <taxon>Gemmatimonadota</taxon>
        <taxon>Gemmatimonadia</taxon>
        <taxon>Gemmatimonadales</taxon>
        <taxon>Gemmatimonadaceae</taxon>
        <taxon>Roseisolibacter</taxon>
    </lineage>
</organism>
<evidence type="ECO:0000313" key="2">
    <source>
        <dbReference type="Proteomes" id="UP001161325"/>
    </source>
</evidence>
<dbReference type="InterPro" id="IPR050458">
    <property type="entry name" value="LolB"/>
</dbReference>